<dbReference type="Proteomes" id="UP001056120">
    <property type="component" value="Linkage Group LG03"/>
</dbReference>
<accession>A0ACB9JNT6</accession>
<keyword evidence="2" id="KW-1185">Reference proteome</keyword>
<gene>
    <name evidence="1" type="ORF">L1987_08486</name>
</gene>
<evidence type="ECO:0000313" key="1">
    <source>
        <dbReference type="EMBL" id="KAI3820932.1"/>
    </source>
</evidence>
<reference evidence="1 2" key="2">
    <citation type="journal article" date="2022" name="Mol. Ecol. Resour.">
        <title>The genomes of chicory, endive, great burdock and yacon provide insights into Asteraceae paleo-polyploidization history and plant inulin production.</title>
        <authorList>
            <person name="Fan W."/>
            <person name="Wang S."/>
            <person name="Wang H."/>
            <person name="Wang A."/>
            <person name="Jiang F."/>
            <person name="Liu H."/>
            <person name="Zhao H."/>
            <person name="Xu D."/>
            <person name="Zhang Y."/>
        </authorList>
    </citation>
    <scope>NUCLEOTIDE SEQUENCE [LARGE SCALE GENOMIC DNA]</scope>
    <source>
        <strain evidence="2">cv. Yunnan</strain>
        <tissue evidence="1">Leaves</tissue>
    </source>
</reference>
<comment type="caution">
    <text evidence="1">The sequence shown here is derived from an EMBL/GenBank/DDBJ whole genome shotgun (WGS) entry which is preliminary data.</text>
</comment>
<organism evidence="1 2">
    <name type="scientific">Smallanthus sonchifolius</name>
    <dbReference type="NCBI Taxonomy" id="185202"/>
    <lineage>
        <taxon>Eukaryota</taxon>
        <taxon>Viridiplantae</taxon>
        <taxon>Streptophyta</taxon>
        <taxon>Embryophyta</taxon>
        <taxon>Tracheophyta</taxon>
        <taxon>Spermatophyta</taxon>
        <taxon>Magnoliopsida</taxon>
        <taxon>eudicotyledons</taxon>
        <taxon>Gunneridae</taxon>
        <taxon>Pentapetalae</taxon>
        <taxon>asterids</taxon>
        <taxon>campanulids</taxon>
        <taxon>Asterales</taxon>
        <taxon>Asteraceae</taxon>
        <taxon>Asteroideae</taxon>
        <taxon>Heliantheae alliance</taxon>
        <taxon>Millerieae</taxon>
        <taxon>Smallanthus</taxon>
    </lineage>
</organism>
<evidence type="ECO:0000313" key="2">
    <source>
        <dbReference type="Proteomes" id="UP001056120"/>
    </source>
</evidence>
<proteinExistence type="predicted"/>
<name>A0ACB9JNT6_9ASTR</name>
<reference evidence="2" key="1">
    <citation type="journal article" date="2022" name="Mol. Ecol. Resour.">
        <title>The genomes of chicory, endive, great burdock and yacon provide insights into Asteraceae palaeo-polyploidization history and plant inulin production.</title>
        <authorList>
            <person name="Fan W."/>
            <person name="Wang S."/>
            <person name="Wang H."/>
            <person name="Wang A."/>
            <person name="Jiang F."/>
            <person name="Liu H."/>
            <person name="Zhao H."/>
            <person name="Xu D."/>
            <person name="Zhang Y."/>
        </authorList>
    </citation>
    <scope>NUCLEOTIDE SEQUENCE [LARGE SCALE GENOMIC DNA]</scope>
    <source>
        <strain evidence="2">cv. Yunnan</strain>
    </source>
</reference>
<protein>
    <submittedName>
        <fullName evidence="1">Uncharacterized protein</fullName>
    </submittedName>
</protein>
<dbReference type="EMBL" id="CM042020">
    <property type="protein sequence ID" value="KAI3820932.1"/>
    <property type="molecule type" value="Genomic_DNA"/>
</dbReference>
<sequence>MKGERRGRESRGGGEGRETPRRPGVKHRAAKRIMNSNLVLIESKSQNEISRRISRLKIKEHEFKLMKTDRPEIIEGKLKKYQNESKVASQKEFKRKGQNRSAELDADRR</sequence>